<keyword evidence="2" id="KW-1185">Reference proteome</keyword>
<accession>A0A543CG42</accession>
<reference evidence="1 2" key="1">
    <citation type="submission" date="2019-06" db="EMBL/GenBank/DDBJ databases">
        <title>Sequencing the genomes of 1000 actinobacteria strains.</title>
        <authorList>
            <person name="Klenk H.-P."/>
        </authorList>
    </citation>
    <scope>NUCLEOTIDE SEQUENCE [LARGE SCALE GENOMIC DNA]</scope>
    <source>
        <strain evidence="1 2">DSM 102200</strain>
    </source>
</reference>
<dbReference type="Proteomes" id="UP000316096">
    <property type="component" value="Unassembled WGS sequence"/>
</dbReference>
<organism evidence="1 2">
    <name type="scientific">Actinoallomurus bryophytorum</name>
    <dbReference type="NCBI Taxonomy" id="1490222"/>
    <lineage>
        <taxon>Bacteria</taxon>
        <taxon>Bacillati</taxon>
        <taxon>Actinomycetota</taxon>
        <taxon>Actinomycetes</taxon>
        <taxon>Streptosporangiales</taxon>
        <taxon>Thermomonosporaceae</taxon>
        <taxon>Actinoallomurus</taxon>
    </lineage>
</organism>
<evidence type="ECO:0008006" key="3">
    <source>
        <dbReference type="Google" id="ProtNLM"/>
    </source>
</evidence>
<dbReference type="RefSeq" id="WP_221639909.1">
    <property type="nucleotide sequence ID" value="NZ_VFOZ01000001.1"/>
</dbReference>
<evidence type="ECO:0000313" key="2">
    <source>
        <dbReference type="Proteomes" id="UP000316096"/>
    </source>
</evidence>
<proteinExistence type="predicted"/>
<comment type="caution">
    <text evidence="1">The sequence shown here is derived from an EMBL/GenBank/DDBJ whole genome shotgun (WGS) entry which is preliminary data.</text>
</comment>
<dbReference type="AlphaFoldDB" id="A0A543CG42"/>
<gene>
    <name evidence="1" type="ORF">FB559_1474</name>
</gene>
<sequence length="409" mass="44079">MPTIAAGSLITIKRTIARWENDAVRPAERYQLLLAEVFAEYHGSILLGPGSDFDQLMTAFAHYEITAQRISELRDLTAATLTRGSAGLLAYLSPALNTELARALADPRSADDDLAARLAAAVADLNSRVGVVPFVRLQIGLAPITEVCRGLLADGVPREVRHQFLAVATTAYTLAARLAFESYDDASSADYYAEALSAAGHLPDLWHRAAVRTSQAMVTLYTTGNLPKAQTIADAAVHDARQGSSARVRSRAFALQAEMTARAANARRAFAALHNAWHEIDHASDQDTAPGAFDAGRLHGFEGVCQLYAGDPAKAERQFADSATTLTRPRDAVQRGIVRTDQAKARILLAAPEAATALLHECIDLSTGTRGRVPAQRIREARLALTLWRSERFVTELDDHIHTASIAGA</sequence>
<name>A0A543CG42_9ACTN</name>
<evidence type="ECO:0000313" key="1">
    <source>
        <dbReference type="EMBL" id="TQL95960.1"/>
    </source>
</evidence>
<protein>
    <recommendedName>
        <fullName evidence="3">Transcriptional regulator</fullName>
    </recommendedName>
</protein>
<dbReference type="EMBL" id="VFOZ01000001">
    <property type="protein sequence ID" value="TQL95960.1"/>
    <property type="molecule type" value="Genomic_DNA"/>
</dbReference>